<name>A0A4P6DRI8_9BIFI</name>
<reference evidence="1 2" key="1">
    <citation type="submission" date="2019-01" db="EMBL/GenBank/DDBJ databases">
        <title>Complete genome sequence of Bifidobacterium gallinarum CACC 514.</title>
        <authorList>
            <person name="Jung M."/>
        </authorList>
    </citation>
    <scope>NUCLEOTIDE SEQUENCE [LARGE SCALE GENOMIC DNA]</scope>
    <source>
        <strain evidence="1 2">CACC 514</strain>
    </source>
</reference>
<dbReference type="RefSeq" id="WP_129237058.1">
    <property type="nucleotide sequence ID" value="NZ_CP035464.1"/>
</dbReference>
<sequence>MDMRVENGNLILAEGNDSTLIPLDVLAAWKQLVACTDDVEAVAAILAHKDPGMYQDGSTAFTPAYRELDRQALLDRNQEHRAARVRAISPMGALVADGRMETRRLLGLSTVQTFTLAMVDETGQSDERTIPLPENIDADKLAELLAEPDTQTLIRQGETDFLAQFAPRQ</sequence>
<gene>
    <name evidence="1" type="ORF">ESN35_03305</name>
</gene>
<evidence type="ECO:0000313" key="1">
    <source>
        <dbReference type="EMBL" id="QAY32563.1"/>
    </source>
</evidence>
<dbReference type="EMBL" id="CP035464">
    <property type="protein sequence ID" value="QAY32563.1"/>
    <property type="molecule type" value="Genomic_DNA"/>
</dbReference>
<accession>A0A4P6DRI8</accession>
<organism evidence="1 2">
    <name type="scientific">Bifidobacterium pullorum subsp. gallinarum</name>
    <dbReference type="NCBI Taxonomy" id="78344"/>
    <lineage>
        <taxon>Bacteria</taxon>
        <taxon>Bacillati</taxon>
        <taxon>Actinomycetota</taxon>
        <taxon>Actinomycetes</taxon>
        <taxon>Bifidobacteriales</taxon>
        <taxon>Bifidobacteriaceae</taxon>
        <taxon>Bifidobacterium</taxon>
    </lineage>
</organism>
<protein>
    <submittedName>
        <fullName evidence="1">Uncharacterized protein</fullName>
    </submittedName>
</protein>
<dbReference type="AlphaFoldDB" id="A0A4P6DRI8"/>
<proteinExistence type="predicted"/>
<dbReference type="KEGG" id="bgx:ESN35_03305"/>
<evidence type="ECO:0000313" key="2">
    <source>
        <dbReference type="Proteomes" id="UP000293589"/>
    </source>
</evidence>
<dbReference type="Proteomes" id="UP000293589">
    <property type="component" value="Chromosome"/>
</dbReference>